<evidence type="ECO:0000256" key="1">
    <source>
        <dbReference type="SAM" id="MobiDB-lite"/>
    </source>
</evidence>
<dbReference type="Proteomes" id="UP000586976">
    <property type="component" value="Unassembled WGS sequence"/>
</dbReference>
<comment type="caution">
    <text evidence="3">The sequence shown here is derived from an EMBL/GenBank/DDBJ whole genome shotgun (WGS) entry which is preliminary data.</text>
</comment>
<dbReference type="InterPro" id="IPR046858">
    <property type="entry name" value="ChrB_N"/>
</dbReference>
<feature type="domain" description="ChrB N-terminal" evidence="2">
    <location>
        <begin position="32"/>
        <end position="159"/>
    </location>
</feature>
<reference evidence="3 4" key="1">
    <citation type="submission" date="2020-07" db="EMBL/GenBank/DDBJ databases">
        <title>Streptomyces isolated from Indian soil.</title>
        <authorList>
            <person name="Mandal S."/>
            <person name="Maiti P.K."/>
        </authorList>
    </citation>
    <scope>NUCLEOTIDE SEQUENCE [LARGE SCALE GENOMIC DNA]</scope>
    <source>
        <strain evidence="3 4">PSKA54</strain>
    </source>
</reference>
<organism evidence="3 4">
    <name type="scientific">Streptomyces himalayensis subsp. aureolus</name>
    <dbReference type="NCBI Taxonomy" id="2758039"/>
    <lineage>
        <taxon>Bacteria</taxon>
        <taxon>Bacillati</taxon>
        <taxon>Actinomycetota</taxon>
        <taxon>Actinomycetes</taxon>
        <taxon>Kitasatosporales</taxon>
        <taxon>Streptomycetaceae</taxon>
        <taxon>Streptomyces</taxon>
        <taxon>Streptomyces himalayensis</taxon>
    </lineage>
</organism>
<dbReference type="RefSeq" id="WP_181865946.1">
    <property type="nucleotide sequence ID" value="NZ_JACEQY010000028.1"/>
</dbReference>
<evidence type="ECO:0000259" key="2">
    <source>
        <dbReference type="Pfam" id="PF20229"/>
    </source>
</evidence>
<proteinExistence type="predicted"/>
<feature type="region of interest" description="Disordered" evidence="1">
    <location>
        <begin position="142"/>
        <end position="170"/>
    </location>
</feature>
<evidence type="ECO:0000313" key="4">
    <source>
        <dbReference type="Proteomes" id="UP000586976"/>
    </source>
</evidence>
<gene>
    <name evidence="3" type="ORF">H1V43_23640</name>
</gene>
<dbReference type="EMBL" id="JACEQY010000028">
    <property type="protein sequence ID" value="MBA4864293.1"/>
    <property type="molecule type" value="Genomic_DNA"/>
</dbReference>
<accession>A0A7W2D3Z7</accession>
<evidence type="ECO:0000313" key="3">
    <source>
        <dbReference type="EMBL" id="MBA4864293.1"/>
    </source>
</evidence>
<sequence>MTDHVHPAPSVDRPGLWVLLSYRLPREPSTPRITIWRKLKRLGVAQIGDGLIALPADARTREHLDWIAEEITDFGGAATVWIAQPASAEQERRVAQTMADARTAEYQQVLAQAEQARPLGEEERQRILRKLRAELRRIHRRDYFPPPNRRAAEAAVNALHPANDPTEESA</sequence>
<protein>
    <submittedName>
        <fullName evidence="3">Chromate resistance protein</fullName>
    </submittedName>
</protein>
<keyword evidence="4" id="KW-1185">Reference proteome</keyword>
<name>A0A7W2D3Z7_9ACTN</name>
<dbReference type="Pfam" id="PF20229">
    <property type="entry name" value="ChrB_N"/>
    <property type="match status" value="1"/>
</dbReference>
<dbReference type="AlphaFoldDB" id="A0A7W2D3Z7"/>